<comment type="caution">
    <text evidence="3">The sequence shown here is derived from an EMBL/GenBank/DDBJ whole genome shotgun (WGS) entry which is preliminary data.</text>
</comment>
<dbReference type="PANTHER" id="PTHR43751">
    <property type="entry name" value="SULFATASE"/>
    <property type="match status" value="1"/>
</dbReference>
<keyword evidence="1" id="KW-1133">Transmembrane helix</keyword>
<protein>
    <recommendedName>
        <fullName evidence="2">Sulfatase N-terminal domain-containing protein</fullName>
    </recommendedName>
</protein>
<evidence type="ECO:0000259" key="2">
    <source>
        <dbReference type="Pfam" id="PF00884"/>
    </source>
</evidence>
<dbReference type="Gene3D" id="3.40.720.10">
    <property type="entry name" value="Alkaline Phosphatase, subunit A"/>
    <property type="match status" value="1"/>
</dbReference>
<evidence type="ECO:0000313" key="5">
    <source>
        <dbReference type="Proteomes" id="UP000429607"/>
    </source>
</evidence>
<feature type="transmembrane region" description="Helical" evidence="1">
    <location>
        <begin position="304"/>
        <end position="332"/>
    </location>
</feature>
<dbReference type="Proteomes" id="UP000429607">
    <property type="component" value="Unassembled WGS sequence"/>
</dbReference>
<feature type="transmembrane region" description="Helical" evidence="1">
    <location>
        <begin position="209"/>
        <end position="227"/>
    </location>
</feature>
<gene>
    <name evidence="3" type="ORF">PR001_g9397</name>
    <name evidence="4" type="ORF">PR003_g9872</name>
</gene>
<keyword evidence="1" id="KW-0472">Membrane</keyword>
<keyword evidence="6" id="KW-1185">Reference proteome</keyword>
<name>A0A6A3MQA1_9STRA</name>
<dbReference type="Pfam" id="PF00884">
    <property type="entry name" value="Sulfatase"/>
    <property type="match status" value="1"/>
</dbReference>
<organism evidence="3 5">
    <name type="scientific">Phytophthora rubi</name>
    <dbReference type="NCBI Taxonomy" id="129364"/>
    <lineage>
        <taxon>Eukaryota</taxon>
        <taxon>Sar</taxon>
        <taxon>Stramenopiles</taxon>
        <taxon>Oomycota</taxon>
        <taxon>Peronosporomycetes</taxon>
        <taxon>Peronosporales</taxon>
        <taxon>Peronosporaceae</taxon>
        <taxon>Phytophthora</taxon>
    </lineage>
</organism>
<feature type="transmembrane region" description="Helical" evidence="1">
    <location>
        <begin position="149"/>
        <end position="167"/>
    </location>
</feature>
<reference evidence="3 5" key="1">
    <citation type="submission" date="2018-09" db="EMBL/GenBank/DDBJ databases">
        <title>Genomic investigation of the strawberry pathogen Phytophthora fragariae indicates pathogenicity is determined by transcriptional variation in three key races.</title>
        <authorList>
            <person name="Adams T.M."/>
            <person name="Armitage A.D."/>
            <person name="Sobczyk M.K."/>
            <person name="Bates H.J."/>
            <person name="Dunwell J.M."/>
            <person name="Nellist C.F."/>
            <person name="Harrison R.J."/>
        </authorList>
    </citation>
    <scope>NUCLEOTIDE SEQUENCE [LARGE SCALE GENOMIC DNA]</scope>
    <source>
        <strain evidence="3 5">SCRP249</strain>
        <strain evidence="4 6">SCRP333</strain>
    </source>
</reference>
<sequence length="846" mass="96227">MKRRDLIQDVEGQCNPLELSIADCEEVEPEEKHALLKTKAPVAGWARPWFGWLFAYTVVLLFFSVYRYETLDALIMMYGSSADCTLDVKAGVLALGFLEDCVCATYFVCALWVFDIVKQAASEQCRHQGGRQHAAFVKRKRMARLASKIATFLVSWFLFVLMMSPFVSDMLLVRLRELRFTVEIFILAYNNIQYIDAAPISSEEFHEGYVHGTIMVMVAAFFATVRARARWADLARWNPTHLVVNFATSRAFASSDRSPIDSGKGSYDKLAKEDAPDCSGVSKSLNASFDDEPDVYLRVSQTGVVLTALIVFPMFVLGVSSSCSALVAYSALNAALDQLFTQALVPAPEVIARQEFDSRFLEAWAETYIHYQTEEHELFDDNSLYRLTKGFRGELAFDVDIDPENPPNVILFSVESFRYHDSHYIVGDEDPSNLFNGSNITVTPNFDRWAKRGVSFRNMWSSSPSSRSLESVLFAQVPYDNVAKTGITGGRNDTKLFGIPHLFSAKGYETYFHTGSLLNYDSWDSFLPTHGFDTVFSCYDVMDLAERDYGFTHGQWYDDQKRSFPWGVHDDVNFLLLGDLMINRTRDQRERLARGEPKKPMFLMEYSTSSHEPFHARPTWYEESEKPDFSALYEGLDRSEPVQSYLEMRYFTDVELGKFMDRMEAEGVLNDTIVVIFGDHGRGPEVYNSDLRDVSVTRVPATIIAEGRLGDSAGLMIDDVAEHYDFLNTLADITGVPEGGFEQDGVGRSLKRKIPYGQHVVFSNNPTRKMSVVRGHQRLQYDRVADSVLLHHIDADHDMQVDLFPNLTTDEQTEWLAWRDIGRDLSRYYLQRWDGKCLLAVNCTEQ</sequence>
<evidence type="ECO:0000313" key="4">
    <source>
        <dbReference type="EMBL" id="KAE9341665.1"/>
    </source>
</evidence>
<dbReference type="EMBL" id="QXFT01000522">
    <property type="protein sequence ID" value="KAE9341665.1"/>
    <property type="molecule type" value="Genomic_DNA"/>
</dbReference>
<feature type="domain" description="Sulfatase N-terminal" evidence="2">
    <location>
        <begin position="407"/>
        <end position="736"/>
    </location>
</feature>
<dbReference type="Proteomes" id="UP000434957">
    <property type="component" value="Unassembled WGS sequence"/>
</dbReference>
<dbReference type="EMBL" id="QXFV01000518">
    <property type="protein sequence ID" value="KAE9035239.1"/>
    <property type="molecule type" value="Genomic_DNA"/>
</dbReference>
<dbReference type="InterPro" id="IPR052701">
    <property type="entry name" value="GAG_Ulvan_Degrading_Sulfatases"/>
</dbReference>
<dbReference type="AlphaFoldDB" id="A0A6A3MQA1"/>
<evidence type="ECO:0000256" key="1">
    <source>
        <dbReference type="SAM" id="Phobius"/>
    </source>
</evidence>
<proteinExistence type="predicted"/>
<evidence type="ECO:0000313" key="6">
    <source>
        <dbReference type="Proteomes" id="UP000434957"/>
    </source>
</evidence>
<accession>A0A6A3MQA1</accession>
<dbReference type="InterPro" id="IPR000917">
    <property type="entry name" value="Sulfatase_N"/>
</dbReference>
<evidence type="ECO:0000313" key="3">
    <source>
        <dbReference type="EMBL" id="KAE9035239.1"/>
    </source>
</evidence>
<feature type="transmembrane region" description="Helical" evidence="1">
    <location>
        <begin position="49"/>
        <end position="68"/>
    </location>
</feature>
<dbReference type="PANTHER" id="PTHR43751:SF3">
    <property type="entry name" value="SULFATASE N-TERMINAL DOMAIN-CONTAINING PROTEIN"/>
    <property type="match status" value="1"/>
</dbReference>
<dbReference type="InterPro" id="IPR017850">
    <property type="entry name" value="Alkaline_phosphatase_core_sf"/>
</dbReference>
<dbReference type="SUPFAM" id="SSF53649">
    <property type="entry name" value="Alkaline phosphatase-like"/>
    <property type="match status" value="1"/>
</dbReference>
<dbReference type="CDD" id="cd16015">
    <property type="entry name" value="LTA_synthase"/>
    <property type="match status" value="1"/>
</dbReference>
<keyword evidence="1" id="KW-0812">Transmembrane</keyword>